<feature type="compositionally biased region" description="Acidic residues" evidence="1">
    <location>
        <begin position="56"/>
        <end position="68"/>
    </location>
</feature>
<evidence type="ECO:0000256" key="1">
    <source>
        <dbReference type="SAM" id="MobiDB-lite"/>
    </source>
</evidence>
<name>A0A840P4Q6_9ACTN</name>
<comment type="caution">
    <text evidence="2">The sequence shown here is derived from an EMBL/GenBank/DDBJ whole genome shotgun (WGS) entry which is preliminary data.</text>
</comment>
<feature type="compositionally biased region" description="Polar residues" evidence="1">
    <location>
        <begin position="1"/>
        <end position="17"/>
    </location>
</feature>
<keyword evidence="3" id="KW-1185">Reference proteome</keyword>
<evidence type="ECO:0000313" key="2">
    <source>
        <dbReference type="EMBL" id="MBB5134342.1"/>
    </source>
</evidence>
<protein>
    <submittedName>
        <fullName evidence="2">Uncharacterized protein</fullName>
    </submittedName>
</protein>
<evidence type="ECO:0000313" key="3">
    <source>
        <dbReference type="Proteomes" id="UP000578449"/>
    </source>
</evidence>
<gene>
    <name evidence="2" type="ORF">HNP84_004074</name>
</gene>
<feature type="region of interest" description="Disordered" evidence="1">
    <location>
        <begin position="1"/>
        <end position="26"/>
    </location>
</feature>
<dbReference type="Proteomes" id="UP000578449">
    <property type="component" value="Unassembled WGS sequence"/>
</dbReference>
<dbReference type="RefSeq" id="WP_185051261.1">
    <property type="nucleotide sequence ID" value="NZ_BAABIX010000007.1"/>
</dbReference>
<dbReference type="EMBL" id="JACHGN010000008">
    <property type="protein sequence ID" value="MBB5134342.1"/>
    <property type="molecule type" value="Genomic_DNA"/>
</dbReference>
<organism evidence="2 3">
    <name type="scientific">Thermocatellispora tengchongensis</name>
    <dbReference type="NCBI Taxonomy" id="1073253"/>
    <lineage>
        <taxon>Bacteria</taxon>
        <taxon>Bacillati</taxon>
        <taxon>Actinomycetota</taxon>
        <taxon>Actinomycetes</taxon>
        <taxon>Streptosporangiales</taxon>
        <taxon>Streptosporangiaceae</taxon>
        <taxon>Thermocatellispora</taxon>
    </lineage>
</organism>
<dbReference type="AlphaFoldDB" id="A0A840P4Q6"/>
<reference evidence="2 3" key="1">
    <citation type="submission" date="2020-08" db="EMBL/GenBank/DDBJ databases">
        <title>Genomic Encyclopedia of Type Strains, Phase IV (KMG-IV): sequencing the most valuable type-strain genomes for metagenomic binning, comparative biology and taxonomic classification.</title>
        <authorList>
            <person name="Goeker M."/>
        </authorList>
    </citation>
    <scope>NUCLEOTIDE SEQUENCE [LARGE SCALE GENOMIC DNA]</scope>
    <source>
        <strain evidence="2 3">DSM 45615</strain>
    </source>
</reference>
<sequence length="281" mass="30249">MTDQPFQPAQSVRTQAGSRVPYPEVAGPRGQGFQVLSLDLNFASGLVVQENQPDSDASESGEPGDEAPELPSHAIGSFGVDFDATVRFAGNEAWKIGWVQTVESADFWVLYRSGARAARHRTRLPQRMRDSDTLKGCWYGDESREKADPNNPVNIRLMDDPVVPFHHPSHTGGPGLEALVGWAPAGCGGEKEFWTWLVAVREGANHQPVDVVYLHHIHWKVVFDCVIHGDAGTPTATVPAASGVVLLGEGVGQGGATPVLGGSGVLPRDEVNQVEHLPDRE</sequence>
<proteinExistence type="predicted"/>
<accession>A0A840P4Q6</accession>
<feature type="region of interest" description="Disordered" evidence="1">
    <location>
        <begin position="50"/>
        <end position="74"/>
    </location>
</feature>